<dbReference type="AlphaFoldDB" id="A0AAV5QSM4"/>
<dbReference type="Gene3D" id="3.80.10.10">
    <property type="entry name" value="Ribonuclease Inhibitor"/>
    <property type="match status" value="2"/>
</dbReference>
<accession>A0AAV5QSM4</accession>
<keyword evidence="4" id="KW-1185">Reference proteome</keyword>
<dbReference type="PANTHER" id="PTHR46652:SF3">
    <property type="entry name" value="LEUCINE-RICH REPEAT-CONTAINING PROTEIN 9"/>
    <property type="match status" value="1"/>
</dbReference>
<dbReference type="InterPro" id="IPR050836">
    <property type="entry name" value="SDS22/Internalin_LRR"/>
</dbReference>
<evidence type="ECO:0000313" key="3">
    <source>
        <dbReference type="EMBL" id="GMM37576.1"/>
    </source>
</evidence>
<dbReference type="RefSeq" id="XP_064854572.1">
    <property type="nucleotide sequence ID" value="XM_064998500.1"/>
</dbReference>
<keyword evidence="1" id="KW-0433">Leucine-rich repeat</keyword>
<dbReference type="SUPFAM" id="SSF52058">
    <property type="entry name" value="L domain-like"/>
    <property type="match status" value="2"/>
</dbReference>
<proteinExistence type="predicted"/>
<evidence type="ECO:0000256" key="1">
    <source>
        <dbReference type="ARBA" id="ARBA00022614"/>
    </source>
</evidence>
<reference evidence="3 4" key="1">
    <citation type="journal article" date="2023" name="Elife">
        <title>Identification of key yeast species and microbe-microbe interactions impacting larval growth of Drosophila in the wild.</title>
        <authorList>
            <person name="Mure A."/>
            <person name="Sugiura Y."/>
            <person name="Maeda R."/>
            <person name="Honda K."/>
            <person name="Sakurai N."/>
            <person name="Takahashi Y."/>
            <person name="Watada M."/>
            <person name="Katoh T."/>
            <person name="Gotoh A."/>
            <person name="Gotoh Y."/>
            <person name="Taniguchi I."/>
            <person name="Nakamura K."/>
            <person name="Hayashi T."/>
            <person name="Katayama T."/>
            <person name="Uemura T."/>
            <person name="Hattori Y."/>
        </authorList>
    </citation>
    <scope>NUCLEOTIDE SEQUENCE [LARGE SCALE GENOMIC DNA]</scope>
    <source>
        <strain evidence="3 4">SC-9</strain>
    </source>
</reference>
<dbReference type="InterPro" id="IPR001611">
    <property type="entry name" value="Leu-rich_rpt"/>
</dbReference>
<comment type="caution">
    <text evidence="3">The sequence shown here is derived from an EMBL/GenBank/DDBJ whole genome shotgun (WGS) entry which is preliminary data.</text>
</comment>
<dbReference type="GeneID" id="90075551"/>
<gene>
    <name evidence="3" type="ORF">DASC09_049010</name>
</gene>
<dbReference type="InterPro" id="IPR032675">
    <property type="entry name" value="LRR_dom_sf"/>
</dbReference>
<dbReference type="Proteomes" id="UP001360560">
    <property type="component" value="Unassembled WGS sequence"/>
</dbReference>
<organism evidence="3 4">
    <name type="scientific">Saccharomycopsis crataegensis</name>
    <dbReference type="NCBI Taxonomy" id="43959"/>
    <lineage>
        <taxon>Eukaryota</taxon>
        <taxon>Fungi</taxon>
        <taxon>Dikarya</taxon>
        <taxon>Ascomycota</taxon>
        <taxon>Saccharomycotina</taxon>
        <taxon>Saccharomycetes</taxon>
        <taxon>Saccharomycopsidaceae</taxon>
        <taxon>Saccharomycopsis</taxon>
    </lineage>
</organism>
<evidence type="ECO:0008006" key="5">
    <source>
        <dbReference type="Google" id="ProtNLM"/>
    </source>
</evidence>
<dbReference type="PROSITE" id="PS51450">
    <property type="entry name" value="LRR"/>
    <property type="match status" value="4"/>
</dbReference>
<sequence length="540" mass="62855">MDILGRLPIELLPNVFKYMERCQLARLRNSIADDPLSPLLQYIDCVLFERIFIFRKYRYFPKIKLKNLSFFLACHDFLRITYYTCWYDMETVCFVWETIHDEDMMAFIHKYVKSIICDFDEHLDAIDLEAFAFIINSARNLKFIRIPMMIPGVTKTCEQMEIVTTVAEAILPNAIGSMKSLMIFRNKDHFITCSNLRSRKRISNIKSIYFPKLERLRLHGAINPTEIATLRYLDIFCGKFDEKIWDLQWVHNLEEFSIIGSKLSEISGINCLTEFKSLKIFTQSQIQKVNNLHGLSKLTNLDLSSNRIKEILMDFSEFPELRELNLSCNYLTSLTNLTNILSLIKLDISYNSISDIIEYNFSSNHSSPVTKMSSSRRLISLSGMATFLNKRRVVRSFIKFPIEFRDISKTPISNYPKLQELNISQNKFSSLHNFRNLRSLTKLNAKSNCIKHIPRLNYPNLWELDVFSNHLGSLDGICNFPTLTELKVSPGQVENLSNIGHPNLRILSAKFCERLQCPKCSRILNFLGPENFPALEKFRT</sequence>
<protein>
    <recommendedName>
        <fullName evidence="5">L domain-like protein</fullName>
    </recommendedName>
</protein>
<dbReference type="PANTHER" id="PTHR46652">
    <property type="entry name" value="LEUCINE-RICH REPEAT AND IQ DOMAIN-CONTAINING PROTEIN 1-RELATED"/>
    <property type="match status" value="1"/>
</dbReference>
<evidence type="ECO:0000313" key="4">
    <source>
        <dbReference type="Proteomes" id="UP001360560"/>
    </source>
</evidence>
<name>A0AAV5QSM4_9ASCO</name>
<dbReference type="EMBL" id="BTFZ01000012">
    <property type="protein sequence ID" value="GMM37576.1"/>
    <property type="molecule type" value="Genomic_DNA"/>
</dbReference>
<evidence type="ECO:0000256" key="2">
    <source>
        <dbReference type="ARBA" id="ARBA00022737"/>
    </source>
</evidence>
<keyword evidence="2" id="KW-0677">Repeat</keyword>